<comment type="caution">
    <text evidence="1">The sequence shown here is derived from an EMBL/GenBank/DDBJ whole genome shotgun (WGS) entry which is preliminary data.</text>
</comment>
<dbReference type="EMBL" id="SGPM01000021">
    <property type="protein sequence ID" value="THH32456.1"/>
    <property type="molecule type" value="Genomic_DNA"/>
</dbReference>
<gene>
    <name evidence="1" type="ORF">EUX98_g1736</name>
</gene>
<dbReference type="Proteomes" id="UP000308730">
    <property type="component" value="Unassembled WGS sequence"/>
</dbReference>
<evidence type="ECO:0000313" key="2">
    <source>
        <dbReference type="Proteomes" id="UP000308730"/>
    </source>
</evidence>
<protein>
    <recommendedName>
        <fullName evidence="3">F-box domain-containing protein</fullName>
    </recommendedName>
</protein>
<accession>A0A4S4N0Q0</accession>
<evidence type="ECO:0000313" key="1">
    <source>
        <dbReference type="EMBL" id="THH32456.1"/>
    </source>
</evidence>
<organism evidence="1 2">
    <name type="scientific">Antrodiella citrinella</name>
    <dbReference type="NCBI Taxonomy" id="2447956"/>
    <lineage>
        <taxon>Eukaryota</taxon>
        <taxon>Fungi</taxon>
        <taxon>Dikarya</taxon>
        <taxon>Basidiomycota</taxon>
        <taxon>Agaricomycotina</taxon>
        <taxon>Agaricomycetes</taxon>
        <taxon>Polyporales</taxon>
        <taxon>Steccherinaceae</taxon>
        <taxon>Antrodiella</taxon>
    </lineage>
</organism>
<keyword evidence="2" id="KW-1185">Reference proteome</keyword>
<evidence type="ECO:0008006" key="3">
    <source>
        <dbReference type="Google" id="ProtNLM"/>
    </source>
</evidence>
<name>A0A4S4N0Q0_9APHY</name>
<sequence>MPLLESLEIALFTAAAISDLPQVALPSLRHFYLENLTNGCKDIFNHLTVPIAAFRSGSVRGINRHMINHHPHQVIENPPESMLLLRQYCETVLHKVTGDHGVIGIMQSPNTLAVTVDHTWDVLFEAWADETKVFAFRYVYSLDAGNALDRMLSAAPRQLLTALRSLTISNEVRDDDSCSDWLLSLSELAGLETLHLKRCRGIIQPPAYHLYHPTTALFPKLRTLSLTDIAFGTRSTRFGQTGVFADIYCMLDLRKREGSPLALLKIRNARDLTAGDAACLCTLVDELEWDRKVSMSTSYSDFAEYCQW</sequence>
<dbReference type="AlphaFoldDB" id="A0A4S4N0Q0"/>
<proteinExistence type="predicted"/>
<reference evidence="1 2" key="1">
    <citation type="submission" date="2019-02" db="EMBL/GenBank/DDBJ databases">
        <title>Genome sequencing of the rare red list fungi Antrodiella citrinella (Flaviporus citrinellus).</title>
        <authorList>
            <person name="Buettner E."/>
            <person name="Kellner H."/>
        </authorList>
    </citation>
    <scope>NUCLEOTIDE SEQUENCE [LARGE SCALE GENOMIC DNA]</scope>
    <source>
        <strain evidence="1 2">DSM 108506</strain>
    </source>
</reference>
<dbReference type="SUPFAM" id="SSF52047">
    <property type="entry name" value="RNI-like"/>
    <property type="match status" value="1"/>
</dbReference>